<keyword evidence="1" id="KW-1133">Transmembrane helix</keyword>
<feature type="transmembrane region" description="Helical" evidence="1">
    <location>
        <begin position="97"/>
        <end position="117"/>
    </location>
</feature>
<feature type="transmembrane region" description="Helical" evidence="1">
    <location>
        <begin position="20"/>
        <end position="40"/>
    </location>
</feature>
<dbReference type="AlphaFoldDB" id="A0A420HMI8"/>
<comment type="caution">
    <text evidence="2">The sequence shown here is derived from an EMBL/GenBank/DDBJ whole genome shotgun (WGS) entry which is preliminary data.</text>
</comment>
<accession>A0A420HMI8</accession>
<dbReference type="EMBL" id="MCBR01018184">
    <property type="protein sequence ID" value="RKF58609.1"/>
    <property type="molecule type" value="Genomic_DNA"/>
</dbReference>
<evidence type="ECO:0000256" key="1">
    <source>
        <dbReference type="SAM" id="Phobius"/>
    </source>
</evidence>
<name>A0A420HMI8_9PEZI</name>
<feature type="transmembrane region" description="Helical" evidence="1">
    <location>
        <begin position="123"/>
        <end position="141"/>
    </location>
</feature>
<keyword evidence="1" id="KW-0812">Transmembrane</keyword>
<organism evidence="2 3">
    <name type="scientific">Golovinomyces cichoracearum</name>
    <dbReference type="NCBI Taxonomy" id="62708"/>
    <lineage>
        <taxon>Eukaryota</taxon>
        <taxon>Fungi</taxon>
        <taxon>Dikarya</taxon>
        <taxon>Ascomycota</taxon>
        <taxon>Pezizomycotina</taxon>
        <taxon>Leotiomycetes</taxon>
        <taxon>Erysiphales</taxon>
        <taxon>Erysiphaceae</taxon>
        <taxon>Golovinomyces</taxon>
    </lineage>
</organism>
<reference evidence="2 3" key="1">
    <citation type="journal article" date="2018" name="BMC Genomics">
        <title>Comparative genome analyses reveal sequence features reflecting distinct modes of host-adaptation between dicot and monocot powdery mildew.</title>
        <authorList>
            <person name="Wu Y."/>
            <person name="Ma X."/>
            <person name="Pan Z."/>
            <person name="Kale S.D."/>
            <person name="Song Y."/>
            <person name="King H."/>
            <person name="Zhang Q."/>
            <person name="Presley C."/>
            <person name="Deng X."/>
            <person name="Wei C.I."/>
            <person name="Xiao S."/>
        </authorList>
    </citation>
    <scope>NUCLEOTIDE SEQUENCE [LARGE SCALE GENOMIC DNA]</scope>
    <source>
        <strain evidence="2">UCSC1</strain>
    </source>
</reference>
<evidence type="ECO:0000313" key="2">
    <source>
        <dbReference type="EMBL" id="RKF58609.1"/>
    </source>
</evidence>
<dbReference type="Proteomes" id="UP000285405">
    <property type="component" value="Unassembled WGS sequence"/>
</dbReference>
<evidence type="ECO:0000313" key="3">
    <source>
        <dbReference type="Proteomes" id="UP000285405"/>
    </source>
</evidence>
<keyword evidence="1" id="KW-0472">Membrane</keyword>
<proteinExistence type="predicted"/>
<sequence>MRMSRLPSLGRRWKWPRIFISLTILELAGTIIALTLFSIAQPDLFRTKLWQVGNYFGFNSSPAQILYAYANHRPIPRIPFVWSETEMKVANPARHRLTDLNVAVSVLSLFLLLVKVVMFVLNIWFPILGTISSASICALWITSMYGQMGPDYIDHNHPSHMAWYIGHSCDIARQSGNHHYCVLAKVTFANTVFMSAIFFLNTTLGIHSLLPSSQIRPTAAGEPATSLTLPFEWNRDGNDSRCEWEMISLSPGHEISSTQRSLYLNKSDIKSPPLAVTGKDRSSFSLAEIR</sequence>
<protein>
    <submittedName>
        <fullName evidence="2">Uncharacterized protein</fullName>
    </submittedName>
</protein>
<dbReference type="OrthoDB" id="5352400at2759"/>
<gene>
    <name evidence="2" type="ORF">GcC1_181001</name>
</gene>